<evidence type="ECO:0000256" key="2">
    <source>
        <dbReference type="RuleBase" id="RU366034"/>
    </source>
</evidence>
<dbReference type="GO" id="GO:0008299">
    <property type="term" value="P:isoprenoid biosynthetic process"/>
    <property type="evidence" value="ECO:0007669"/>
    <property type="project" value="UniProtKB-ARBA"/>
</dbReference>
<dbReference type="OrthoDB" id="6486656at2759"/>
<dbReference type="GO" id="GO:0046872">
    <property type="term" value="F:metal ion binding"/>
    <property type="evidence" value="ECO:0007669"/>
    <property type="project" value="UniProtKB-KW"/>
</dbReference>
<dbReference type="OMA" id="EWPDFIK"/>
<dbReference type="EC" id="4.2.3.-" evidence="2"/>
<dbReference type="Pfam" id="PF19086">
    <property type="entry name" value="Terpene_syn_C_2"/>
    <property type="match status" value="1"/>
</dbReference>
<dbReference type="InterPro" id="IPR008949">
    <property type="entry name" value="Isoprenoid_synthase_dom_sf"/>
</dbReference>
<dbReference type="Proteomes" id="UP000515146">
    <property type="component" value="Unplaced"/>
</dbReference>
<reference evidence="4" key="1">
    <citation type="submission" date="2025-08" db="UniProtKB">
        <authorList>
            <consortium name="RefSeq"/>
        </authorList>
    </citation>
    <scope>IDENTIFICATION</scope>
    <source>
        <strain evidence="4">Airmid</strain>
    </source>
</reference>
<name>A0A6P6YIV3_DERPT</name>
<keyword evidence="2" id="KW-0456">Lyase</keyword>
<organism evidence="3 4">
    <name type="scientific">Dermatophagoides pteronyssinus</name>
    <name type="common">European house dust mite</name>
    <dbReference type="NCBI Taxonomy" id="6956"/>
    <lineage>
        <taxon>Eukaryota</taxon>
        <taxon>Metazoa</taxon>
        <taxon>Ecdysozoa</taxon>
        <taxon>Arthropoda</taxon>
        <taxon>Chelicerata</taxon>
        <taxon>Arachnida</taxon>
        <taxon>Acari</taxon>
        <taxon>Acariformes</taxon>
        <taxon>Sarcoptiformes</taxon>
        <taxon>Astigmata</taxon>
        <taxon>Psoroptidia</taxon>
        <taxon>Analgoidea</taxon>
        <taxon>Pyroglyphidae</taxon>
        <taxon>Dermatophagoidinae</taxon>
        <taxon>Dermatophagoides</taxon>
    </lineage>
</organism>
<accession>A0A6P6YIV3</accession>
<sequence length="421" mass="49381">MPQPSNVEYYDQLDRLNFIYPYYESPFPVLINRNYSKWMIRYCYEWAIDNSGPLRKHQAFVDSIRNSDLGLYSACCFPSANFHRLEKLMKWCTMFFLADDYHDGLSRILSNGQIDYGNFWIPMIDMFDGILTGYQCNEWPDFIKAIQRVAKEVYFDYTKQQINRSIKMFKDYIAGNILEDNWSSEHNDGTNLTNGNGLQSETIIPDWDSYMKARLGSVGGQMTLQLIEYAKNISLIDQEWNHPLMKSLLVAVSEEMIMVNDHLTFRKEVAEANFKFSNMRHAYTVLVHNKGLTLQEAVNHVHQLIKEKDELIFQLIEQIMDDPILNSSSESTQRLQLYLEGVKEVLGGYWRYAIQARRYHGQNFQSQNAIPPAGHFVYDQHQTIILMNDNNNNNNQNNNSKNKTNYNYEWLKPIPENVQPE</sequence>
<dbReference type="GO" id="GO:0010333">
    <property type="term" value="F:terpene synthase activity"/>
    <property type="evidence" value="ECO:0007669"/>
    <property type="project" value="InterPro"/>
</dbReference>
<evidence type="ECO:0000256" key="1">
    <source>
        <dbReference type="ARBA" id="ARBA00006333"/>
    </source>
</evidence>
<dbReference type="RefSeq" id="XP_027204824.1">
    <property type="nucleotide sequence ID" value="XM_027349023.1"/>
</dbReference>
<dbReference type="AlphaFoldDB" id="A0A6P6YIV3"/>
<keyword evidence="2" id="KW-0460">Magnesium</keyword>
<keyword evidence="2" id="KW-0479">Metal-binding</keyword>
<evidence type="ECO:0000313" key="4">
    <source>
        <dbReference type="RefSeq" id="XP_027204824.1"/>
    </source>
</evidence>
<dbReference type="Gene3D" id="1.10.600.10">
    <property type="entry name" value="Farnesyl Diphosphate Synthase"/>
    <property type="match status" value="1"/>
</dbReference>
<comment type="similarity">
    <text evidence="1 2">Belongs to the terpene synthase family.</text>
</comment>
<evidence type="ECO:0000313" key="3">
    <source>
        <dbReference type="Proteomes" id="UP000515146"/>
    </source>
</evidence>
<dbReference type="SUPFAM" id="SSF48576">
    <property type="entry name" value="Terpenoid synthases"/>
    <property type="match status" value="1"/>
</dbReference>
<dbReference type="PANTHER" id="PTHR35201:SF4">
    <property type="entry name" value="BETA-PINACENE SYNTHASE-RELATED"/>
    <property type="match status" value="1"/>
</dbReference>
<dbReference type="InterPro" id="IPR034686">
    <property type="entry name" value="Terpene_cyclase-like_2"/>
</dbReference>
<comment type="cofactor">
    <cofactor evidence="2">
        <name>Mg(2+)</name>
        <dbReference type="ChEBI" id="CHEBI:18420"/>
    </cofactor>
</comment>
<dbReference type="PANTHER" id="PTHR35201">
    <property type="entry name" value="TERPENE SYNTHASE"/>
    <property type="match status" value="1"/>
</dbReference>
<keyword evidence="3" id="KW-1185">Reference proteome</keyword>
<dbReference type="KEGG" id="dpte:113798474"/>
<dbReference type="GeneID" id="113798474"/>
<proteinExistence type="inferred from homology"/>
<protein>
    <recommendedName>
        <fullName evidence="2">Terpene synthase</fullName>
        <ecNumber evidence="2">4.2.3.-</ecNumber>
    </recommendedName>
</protein>
<dbReference type="InParanoid" id="A0A6P6YIV3"/>
<gene>
    <name evidence="4" type="primary">LOC113798474</name>
</gene>